<accession>A0ABS7E125</accession>
<sequence length="217" mass="23018">MSDIKKAGNIPTSMLAVASLLLSAPSFAEVYVAPFGGYGFGASEFNIKSSGVGNLTSGEEGELKVSESAQYGVMLGFTTADPGDIYLLYSHQSTELRTGSNFSPSPITDLDLDYLHLGGSLYFPKGDVKPYVTASVGLTSMRPSGEYANETRFSMGFGVGVAYQVAPSFSLFADARGYATFISSDSTLFCNGGDCLWSISSDIMWQGQVNLGLKLTF</sequence>
<feature type="chain" id="PRO_5045328668" evidence="2">
    <location>
        <begin position="29"/>
        <end position="217"/>
    </location>
</feature>
<keyword evidence="5" id="KW-1185">Reference proteome</keyword>
<dbReference type="SUPFAM" id="SSF56925">
    <property type="entry name" value="OMPA-like"/>
    <property type="match status" value="1"/>
</dbReference>
<organism evidence="4 5">
    <name type="scientific">Shewanella nanhaiensis</name>
    <dbReference type="NCBI Taxonomy" id="2864872"/>
    <lineage>
        <taxon>Bacteria</taxon>
        <taxon>Pseudomonadati</taxon>
        <taxon>Pseudomonadota</taxon>
        <taxon>Gammaproteobacteria</taxon>
        <taxon>Alteromonadales</taxon>
        <taxon>Shewanellaceae</taxon>
        <taxon>Shewanella</taxon>
    </lineage>
</organism>
<reference evidence="4 5" key="1">
    <citation type="submission" date="2021-07" db="EMBL/GenBank/DDBJ databases">
        <title>Shewanella sp. nov, isolated from SCS.</title>
        <authorList>
            <person name="Cao W.R."/>
        </authorList>
    </citation>
    <scope>NUCLEOTIDE SEQUENCE [LARGE SCALE GENOMIC DNA]</scope>
    <source>
        <strain evidence="4 5">NR704-98</strain>
    </source>
</reference>
<protein>
    <submittedName>
        <fullName evidence="4">Porin family protein</fullName>
    </submittedName>
</protein>
<feature type="signal peptide" evidence="2">
    <location>
        <begin position="1"/>
        <end position="28"/>
    </location>
</feature>
<dbReference type="Gene3D" id="2.40.160.20">
    <property type="match status" value="1"/>
</dbReference>
<dbReference type="Pfam" id="PF13505">
    <property type="entry name" value="OMP_b-brl"/>
    <property type="match status" value="1"/>
</dbReference>
<feature type="domain" description="Outer membrane protein beta-barrel" evidence="3">
    <location>
        <begin position="15"/>
        <end position="217"/>
    </location>
</feature>
<dbReference type="InterPro" id="IPR011250">
    <property type="entry name" value="OMP/PagP_B-barrel"/>
</dbReference>
<gene>
    <name evidence="4" type="ORF">K0625_07015</name>
</gene>
<comment type="caution">
    <text evidence="4">The sequence shown here is derived from an EMBL/GenBank/DDBJ whole genome shotgun (WGS) entry which is preliminary data.</text>
</comment>
<evidence type="ECO:0000313" key="5">
    <source>
        <dbReference type="Proteomes" id="UP001195963"/>
    </source>
</evidence>
<dbReference type="Proteomes" id="UP001195963">
    <property type="component" value="Unassembled WGS sequence"/>
</dbReference>
<dbReference type="RefSeq" id="WP_220109039.1">
    <property type="nucleotide sequence ID" value="NZ_JAHZST010000004.1"/>
</dbReference>
<keyword evidence="1 2" id="KW-0732">Signal</keyword>
<proteinExistence type="predicted"/>
<evidence type="ECO:0000313" key="4">
    <source>
        <dbReference type="EMBL" id="MBW8183413.1"/>
    </source>
</evidence>
<evidence type="ECO:0000256" key="1">
    <source>
        <dbReference type="ARBA" id="ARBA00022729"/>
    </source>
</evidence>
<evidence type="ECO:0000256" key="2">
    <source>
        <dbReference type="SAM" id="SignalP"/>
    </source>
</evidence>
<evidence type="ECO:0000259" key="3">
    <source>
        <dbReference type="Pfam" id="PF13505"/>
    </source>
</evidence>
<dbReference type="EMBL" id="JAHZST010000004">
    <property type="protein sequence ID" value="MBW8183413.1"/>
    <property type="molecule type" value="Genomic_DNA"/>
</dbReference>
<dbReference type="InterPro" id="IPR027385">
    <property type="entry name" value="Beta-barrel_OMP"/>
</dbReference>
<name>A0ABS7E125_9GAMM</name>